<organism evidence="1 2">
    <name type="scientific">Triparma laevis f. longispina</name>
    <dbReference type="NCBI Taxonomy" id="1714387"/>
    <lineage>
        <taxon>Eukaryota</taxon>
        <taxon>Sar</taxon>
        <taxon>Stramenopiles</taxon>
        <taxon>Ochrophyta</taxon>
        <taxon>Bolidophyceae</taxon>
        <taxon>Parmales</taxon>
        <taxon>Triparmaceae</taxon>
        <taxon>Triparma</taxon>
    </lineage>
</organism>
<proteinExistence type="predicted"/>
<protein>
    <submittedName>
        <fullName evidence="1">Uncharacterized protein</fullName>
    </submittedName>
</protein>
<reference evidence="2" key="1">
    <citation type="journal article" date="2023" name="Commun. Biol.">
        <title>Genome analysis of Parmales, the sister group of diatoms, reveals the evolutionary specialization of diatoms from phago-mixotrophs to photoautotrophs.</title>
        <authorList>
            <person name="Ban H."/>
            <person name="Sato S."/>
            <person name="Yoshikawa S."/>
            <person name="Yamada K."/>
            <person name="Nakamura Y."/>
            <person name="Ichinomiya M."/>
            <person name="Sato N."/>
            <person name="Blanc-Mathieu R."/>
            <person name="Endo H."/>
            <person name="Kuwata A."/>
            <person name="Ogata H."/>
        </authorList>
    </citation>
    <scope>NUCLEOTIDE SEQUENCE [LARGE SCALE GENOMIC DNA]</scope>
    <source>
        <strain evidence="2">NIES 3700</strain>
    </source>
</reference>
<evidence type="ECO:0000313" key="2">
    <source>
        <dbReference type="Proteomes" id="UP001165122"/>
    </source>
</evidence>
<accession>A0A9W7AGV7</accession>
<dbReference type="EMBL" id="BRXW01000647">
    <property type="protein sequence ID" value="GMH72027.1"/>
    <property type="molecule type" value="Genomic_DNA"/>
</dbReference>
<gene>
    <name evidence="1" type="ORF">TrLO_g6954</name>
</gene>
<dbReference type="Proteomes" id="UP001165122">
    <property type="component" value="Unassembled WGS sequence"/>
</dbReference>
<sequence length="126" mass="13845">MRQDFYDHDGTSTSGWISKGKKIPTSDYIVAADVVCKDEDATAAAKTIKDCLKIGGKGYVVSGTGEFRFGVAIFKEECLKVGLKCSTRIVTAQEILGEGEEILEGLKECSGYVEEMTFFFHEIEKV</sequence>
<dbReference type="AlphaFoldDB" id="A0A9W7AGV7"/>
<keyword evidence="2" id="KW-1185">Reference proteome</keyword>
<name>A0A9W7AGV7_9STRA</name>
<dbReference type="OrthoDB" id="407325at2759"/>
<comment type="caution">
    <text evidence="1">The sequence shown here is derived from an EMBL/GenBank/DDBJ whole genome shotgun (WGS) entry which is preliminary data.</text>
</comment>
<evidence type="ECO:0000313" key="1">
    <source>
        <dbReference type="EMBL" id="GMH72027.1"/>
    </source>
</evidence>